<accession>A0ABU9UA38</accession>
<sequence length="164" mass="18387">METVVDKLWQTFLLVIGIASPMDHVELFSPSVFFVDDGLKVDVSAKHVLNDEIYELLGSGIPVDIIGVFIVRGGRKVVFNRVVFVAKIRKVRGKIFLNDEPLEGLSSLGRDFERFVFFAPLDVSVLRGKKLGMRFELKLYSSVFSGVRDLWGNSPHIDFSAVVP</sequence>
<dbReference type="Proteomes" id="UP001466331">
    <property type="component" value="Unassembled WGS sequence"/>
</dbReference>
<dbReference type="RefSeq" id="WP_420068974.1">
    <property type="nucleotide sequence ID" value="NZ_JBCHKQ010000001.1"/>
</dbReference>
<name>A0ABU9UA38_9SPIR</name>
<comment type="caution">
    <text evidence="1">The sequence shown here is derived from an EMBL/GenBank/DDBJ whole genome shotgun (WGS) entry which is preliminary data.</text>
</comment>
<organism evidence="1 2">
    <name type="scientific">Rarispira pelagica</name>
    <dbReference type="NCBI Taxonomy" id="3141764"/>
    <lineage>
        <taxon>Bacteria</taxon>
        <taxon>Pseudomonadati</taxon>
        <taxon>Spirochaetota</taxon>
        <taxon>Spirochaetia</taxon>
        <taxon>Winmispirales</taxon>
        <taxon>Winmispiraceae</taxon>
        <taxon>Rarispira</taxon>
    </lineage>
</organism>
<evidence type="ECO:0000313" key="2">
    <source>
        <dbReference type="Proteomes" id="UP001466331"/>
    </source>
</evidence>
<proteinExistence type="predicted"/>
<evidence type="ECO:0000313" key="1">
    <source>
        <dbReference type="EMBL" id="MEM5947526.1"/>
    </source>
</evidence>
<dbReference type="EMBL" id="JBCHKQ010000001">
    <property type="protein sequence ID" value="MEM5947526.1"/>
    <property type="molecule type" value="Genomic_DNA"/>
</dbReference>
<gene>
    <name evidence="1" type="ORF">WKV44_03110</name>
</gene>
<keyword evidence="2" id="KW-1185">Reference proteome</keyword>
<reference evidence="1 2" key="1">
    <citation type="submission" date="2024-03" db="EMBL/GenBank/DDBJ databases">
        <title>Ignisphaera cupida sp. nov., a hyperthermophilic hydrolytic archaeon from a hot spring of Kamchatka, and proposal of Ignisphaeraceae fam. nov.</title>
        <authorList>
            <person name="Podosokorskaya O.A."/>
            <person name="Elcheninov A.G."/>
            <person name="Maltseva A.I."/>
            <person name="Zayulina K.S."/>
            <person name="Novikov A."/>
            <person name="Merkel A.Y."/>
        </authorList>
    </citation>
    <scope>NUCLEOTIDE SEQUENCE [LARGE SCALE GENOMIC DNA]</scope>
    <source>
        <strain evidence="1 2">38H-sp</strain>
    </source>
</reference>
<protein>
    <submittedName>
        <fullName evidence="1">Uncharacterized protein</fullName>
    </submittedName>
</protein>